<dbReference type="PROSITE" id="PS00143">
    <property type="entry name" value="INSULINASE"/>
    <property type="match status" value="1"/>
</dbReference>
<dbReference type="InterPro" id="IPR007863">
    <property type="entry name" value="Peptidase_M16_C"/>
</dbReference>
<dbReference type="InterPro" id="IPR050361">
    <property type="entry name" value="MPP/UQCRC_Complex"/>
</dbReference>
<evidence type="ECO:0000313" key="7">
    <source>
        <dbReference type="Proteomes" id="UP000886748"/>
    </source>
</evidence>
<comment type="caution">
    <text evidence="6">The sequence shown here is derived from an EMBL/GenBank/DDBJ whole genome shotgun (WGS) entry which is preliminary data.</text>
</comment>
<reference evidence="6" key="2">
    <citation type="journal article" date="2021" name="PeerJ">
        <title>Extensive microbial diversity within the chicken gut microbiome revealed by metagenomics and culture.</title>
        <authorList>
            <person name="Gilroy R."/>
            <person name="Ravi A."/>
            <person name="Getino M."/>
            <person name="Pursley I."/>
            <person name="Horton D.L."/>
            <person name="Alikhan N.F."/>
            <person name="Baker D."/>
            <person name="Gharbi K."/>
            <person name="Hall N."/>
            <person name="Watson M."/>
            <person name="Adriaenssens E.M."/>
            <person name="Foster-Nyarko E."/>
            <person name="Jarju S."/>
            <person name="Secka A."/>
            <person name="Antonio M."/>
            <person name="Oren A."/>
            <person name="Chaudhuri R.R."/>
            <person name="La Ragione R."/>
            <person name="Hildebrand F."/>
            <person name="Pallen M.J."/>
        </authorList>
    </citation>
    <scope>NUCLEOTIDE SEQUENCE</scope>
    <source>
        <strain evidence="6">CHK154-7741</strain>
    </source>
</reference>
<dbReference type="Proteomes" id="UP000886748">
    <property type="component" value="Unassembled WGS sequence"/>
</dbReference>
<evidence type="ECO:0000256" key="1">
    <source>
        <dbReference type="ARBA" id="ARBA00007261"/>
    </source>
</evidence>
<feature type="domain" description="Peptidase M16 C-terminal" evidence="5">
    <location>
        <begin position="194"/>
        <end position="371"/>
    </location>
</feature>
<dbReference type="InterPro" id="IPR001431">
    <property type="entry name" value="Pept_M16_Zn_BS"/>
</dbReference>
<evidence type="ECO:0000313" key="6">
    <source>
        <dbReference type="EMBL" id="HIU93461.1"/>
    </source>
</evidence>
<dbReference type="EMBL" id="DVOD01000072">
    <property type="protein sequence ID" value="HIU93461.1"/>
    <property type="molecule type" value="Genomic_DNA"/>
</dbReference>
<dbReference type="GO" id="GO:0006508">
    <property type="term" value="P:proteolysis"/>
    <property type="evidence" value="ECO:0007669"/>
    <property type="project" value="InterPro"/>
</dbReference>
<dbReference type="Pfam" id="PF00675">
    <property type="entry name" value="Peptidase_M16"/>
    <property type="match status" value="2"/>
</dbReference>
<feature type="domain" description="Peptidase M16 N-terminal" evidence="4">
    <location>
        <begin position="480"/>
        <end position="615"/>
    </location>
</feature>
<feature type="chain" id="PRO_5038977000" evidence="3">
    <location>
        <begin position="29"/>
        <end position="884"/>
    </location>
</feature>
<accession>A0A9D1SSS7</accession>
<keyword evidence="3" id="KW-0732">Signal</keyword>
<organism evidence="6 7">
    <name type="scientific">Candidatus Limenecus avicola</name>
    <dbReference type="NCBI Taxonomy" id="2840847"/>
    <lineage>
        <taxon>Bacteria</taxon>
        <taxon>Bacillati</taxon>
        <taxon>Bacillota</taxon>
        <taxon>Clostridia</taxon>
        <taxon>Eubacteriales</taxon>
        <taxon>Clostridiaceae</taxon>
        <taxon>Clostridiaceae incertae sedis</taxon>
        <taxon>Candidatus Limenecus</taxon>
    </lineage>
</organism>
<protein>
    <submittedName>
        <fullName evidence="6">Insulinase family protein</fullName>
    </submittedName>
</protein>
<dbReference type="AlphaFoldDB" id="A0A9D1SSS7"/>
<feature type="domain" description="Peptidase M16 N-terminal" evidence="4">
    <location>
        <begin position="42"/>
        <end position="187"/>
    </location>
</feature>
<evidence type="ECO:0000256" key="2">
    <source>
        <dbReference type="RuleBase" id="RU004447"/>
    </source>
</evidence>
<dbReference type="Gene3D" id="3.30.830.10">
    <property type="entry name" value="Metalloenzyme, LuxS/M16 peptidase-like"/>
    <property type="match status" value="4"/>
</dbReference>
<sequence length="884" mass="99959">MLNFSTRFKKFLILSVMTLVTMGQCVFAQDYNSYKLDNGQTVIIKEVHDNPIVTIDTWIKTGSINENDQNNGVAHFLEHLFFKGTQKHPTGEFDRIMDSKGAETNAATSKDFTHYYITLPSKYFQTAMDLHADMLMNPQIPRKELEKERKVVIEEISKTNDNPETKLYENMINAFYVNHPYKRKVIGKKEIIENITREEILDFYNTWYNPSNMITVVVGDVNTQDALNLIKQNFNRKCKNSAQNPKYKTDKNIEKQIEILAKDKVKTGYMMIGFRGVPQENRADSYALDVLATILGDGRSSKLYQTVKEQKQLAYSISAGHASMKDDSILFIRANYVPANKDKVKKAIFDEINRVRNGNFDEQDITTAKNIIERDTFYSRESASNIANELGYTTLVYGDTKYYEEYISNIKKVTKADIIRVAKKYLNPNHAVISVMLPESAAQENIKKISSIMKKEPVVVSTDKNITKYLLPGDITLIINHNKLNDIVAMQIISKGGNYIEKKAGTGAITASAMMKGTKKYSSLDLSQVMEQNGIKIAPANGSDYFSIAVKTTRNDLPLTFDLLNEIINNASFEPQEIARVKAEQIQNIQKNRDMPASTAFEEFKTAIWTGTPYGVTGKVLEKTIPTIEKSDVLAFYNTVFCPQNLVISINGNVDDKAVIDSITDIFGANKADNKNVQRFEYNKYKNLFKPLQSQKTVKKDKDVEAAWLVMGWLTDGVENKKDIAALQVIDSILGGGMSSRLFTGLRAEQGLAYQVGSSFAANVNQGVFALYIGTNPQTALHSKNELLKQINILKKEFVSEKELQEAKDKILGSFILSQETNMEKASTLGWFETSGRGYLYIDEFPKLIQCVTPSDIIRVANKYFDNNYTFAIVAPQKYLEQFK</sequence>
<dbReference type="InterPro" id="IPR011765">
    <property type="entry name" value="Pept_M16_N"/>
</dbReference>
<reference evidence="6" key="1">
    <citation type="submission" date="2020-10" db="EMBL/GenBank/DDBJ databases">
        <authorList>
            <person name="Gilroy R."/>
        </authorList>
    </citation>
    <scope>NUCLEOTIDE SEQUENCE</scope>
    <source>
        <strain evidence="6">CHK154-7741</strain>
    </source>
</reference>
<dbReference type="GO" id="GO:0046872">
    <property type="term" value="F:metal ion binding"/>
    <property type="evidence" value="ECO:0007669"/>
    <property type="project" value="InterPro"/>
</dbReference>
<evidence type="ECO:0000259" key="5">
    <source>
        <dbReference type="Pfam" id="PF05193"/>
    </source>
</evidence>
<dbReference type="Pfam" id="PF05193">
    <property type="entry name" value="Peptidase_M16_C"/>
    <property type="match status" value="2"/>
</dbReference>
<feature type="domain" description="Peptidase M16 C-terminal" evidence="5">
    <location>
        <begin position="628"/>
        <end position="810"/>
    </location>
</feature>
<dbReference type="SUPFAM" id="SSF63411">
    <property type="entry name" value="LuxS/MPP-like metallohydrolase"/>
    <property type="match status" value="4"/>
</dbReference>
<dbReference type="PANTHER" id="PTHR11851">
    <property type="entry name" value="METALLOPROTEASE"/>
    <property type="match status" value="1"/>
</dbReference>
<dbReference type="InterPro" id="IPR011249">
    <property type="entry name" value="Metalloenz_LuxS/M16"/>
</dbReference>
<evidence type="ECO:0000256" key="3">
    <source>
        <dbReference type="SAM" id="SignalP"/>
    </source>
</evidence>
<proteinExistence type="inferred from homology"/>
<dbReference type="PANTHER" id="PTHR11851:SF49">
    <property type="entry name" value="MITOCHONDRIAL-PROCESSING PEPTIDASE SUBUNIT ALPHA"/>
    <property type="match status" value="1"/>
</dbReference>
<evidence type="ECO:0000259" key="4">
    <source>
        <dbReference type="Pfam" id="PF00675"/>
    </source>
</evidence>
<dbReference type="GO" id="GO:0004222">
    <property type="term" value="F:metalloendopeptidase activity"/>
    <property type="evidence" value="ECO:0007669"/>
    <property type="project" value="InterPro"/>
</dbReference>
<comment type="similarity">
    <text evidence="1 2">Belongs to the peptidase M16 family.</text>
</comment>
<name>A0A9D1SSS7_9CLOT</name>
<gene>
    <name evidence="6" type="ORF">IAD26_10070</name>
</gene>
<feature type="signal peptide" evidence="3">
    <location>
        <begin position="1"/>
        <end position="28"/>
    </location>
</feature>